<dbReference type="AlphaFoldDB" id="A0A927B8X1"/>
<name>A0A927B8X1_9BACT</name>
<evidence type="ECO:0008006" key="4">
    <source>
        <dbReference type="Google" id="ProtNLM"/>
    </source>
</evidence>
<keyword evidence="3" id="KW-1185">Reference proteome</keyword>
<sequence>MRVFVVTLMITLGFYNNLFAQPEITNIDSRSIVYDASLIQLIATPEKYHGKLVQVVGYLNLEFEGDAIYLHKEDFTHSLIKNAFWVDFSEKIKKEKKMSDYSKKYVIIIGLFDMNSKGHMSLFSGELKNIIRLDHWTSGR</sequence>
<accession>A0A927B8X1</accession>
<dbReference type="RefSeq" id="WP_191043517.1">
    <property type="nucleotide sequence ID" value="NZ_JACXAA010000039.1"/>
</dbReference>
<keyword evidence="1" id="KW-0732">Signal</keyword>
<organism evidence="2 3">
    <name type="scientific">Spirosoma validum</name>
    <dbReference type="NCBI Taxonomy" id="2771355"/>
    <lineage>
        <taxon>Bacteria</taxon>
        <taxon>Pseudomonadati</taxon>
        <taxon>Bacteroidota</taxon>
        <taxon>Cytophagia</taxon>
        <taxon>Cytophagales</taxon>
        <taxon>Cytophagaceae</taxon>
        <taxon>Spirosoma</taxon>
    </lineage>
</organism>
<dbReference type="EMBL" id="JACXAA010000039">
    <property type="protein sequence ID" value="MBD2757895.1"/>
    <property type="molecule type" value="Genomic_DNA"/>
</dbReference>
<evidence type="ECO:0000256" key="1">
    <source>
        <dbReference type="SAM" id="SignalP"/>
    </source>
</evidence>
<protein>
    <recommendedName>
        <fullName evidence="4">DUF4369 domain-containing protein</fullName>
    </recommendedName>
</protein>
<evidence type="ECO:0000313" key="3">
    <source>
        <dbReference type="Proteomes" id="UP000653797"/>
    </source>
</evidence>
<comment type="caution">
    <text evidence="2">The sequence shown here is derived from an EMBL/GenBank/DDBJ whole genome shotgun (WGS) entry which is preliminary data.</text>
</comment>
<evidence type="ECO:0000313" key="2">
    <source>
        <dbReference type="EMBL" id="MBD2757895.1"/>
    </source>
</evidence>
<proteinExistence type="predicted"/>
<reference evidence="2" key="1">
    <citation type="submission" date="2020-09" db="EMBL/GenBank/DDBJ databases">
        <authorList>
            <person name="Kim M.K."/>
        </authorList>
    </citation>
    <scope>NUCLEOTIDE SEQUENCE</scope>
    <source>
        <strain evidence="2">BT704</strain>
    </source>
</reference>
<feature type="chain" id="PRO_5037526892" description="DUF4369 domain-containing protein" evidence="1">
    <location>
        <begin position="21"/>
        <end position="140"/>
    </location>
</feature>
<feature type="signal peptide" evidence="1">
    <location>
        <begin position="1"/>
        <end position="20"/>
    </location>
</feature>
<gene>
    <name evidence="2" type="ORF">IC230_33865</name>
</gene>
<dbReference type="Proteomes" id="UP000653797">
    <property type="component" value="Unassembled WGS sequence"/>
</dbReference>